<dbReference type="PROSITE" id="PS50164">
    <property type="entry name" value="GIY_YIG"/>
    <property type="match status" value="1"/>
</dbReference>
<dbReference type="Proteomes" id="UP001152622">
    <property type="component" value="Chromosome 2"/>
</dbReference>
<evidence type="ECO:0000256" key="3">
    <source>
        <dbReference type="PROSITE-ProRule" id="PRU00104"/>
    </source>
</evidence>
<feature type="region of interest" description="Disordered" evidence="4">
    <location>
        <begin position="225"/>
        <end position="273"/>
    </location>
</feature>
<feature type="domain" description="HECT" evidence="6">
    <location>
        <begin position="379"/>
        <end position="451"/>
    </location>
</feature>
<sequence>MDLGASGAPDFANLFLGYLEDQHIYSNNPFSSHLIFYKRGRNIRDRLVHADAHVDLGGRLDGPEGFFPCRHCTSCHNHKKANSFVSHMTKKEYKIKRFITCRSTNVVYLLTCPCGLQYVGKTNRQLRVRINEHRSSIRRGYPKSPVARHFQEAEHPMTTLRAQHLNQLLPDQQHPHKLACDHCVLYTTDCHIHCSFSHHTCSLTQYPRVIPTPLLATASAPPVPINTPVATSNNNSQLPPPNERSLSSPTDSDDETIRRTDLNPSLEASLDPSEWVNAGTPEVFYRRARQEPFNRNPVNHFVIDDSGEEEEDDTVPIPFESGSLVLEGMTKAAFKAIFSYNYSPQGTNHREAEEETIYSWELVLNMIEDRESDLNFEELLIFTTGADEVPALGFPIKPCIDFYQQEAGNRRLPYASTCMMCLYLPRGVSEEEELHKLLSQAIRESFGFGKA</sequence>
<dbReference type="SUPFAM" id="SSF56204">
    <property type="entry name" value="Hect, E3 ligase catalytic domain"/>
    <property type="match status" value="1"/>
</dbReference>
<keyword evidence="1" id="KW-0808">Transferase</keyword>
<dbReference type="PROSITE" id="PS50237">
    <property type="entry name" value="HECT"/>
    <property type="match status" value="1"/>
</dbReference>
<feature type="active site" description="Glycyl thioester intermediate" evidence="3">
    <location>
        <position position="418"/>
    </location>
</feature>
<evidence type="ECO:0000256" key="2">
    <source>
        <dbReference type="ARBA" id="ARBA00022786"/>
    </source>
</evidence>
<keyword evidence="8" id="KW-1185">Reference proteome</keyword>
<name>A0A9Q1JB34_SYNKA</name>
<evidence type="ECO:0000256" key="4">
    <source>
        <dbReference type="SAM" id="MobiDB-lite"/>
    </source>
</evidence>
<dbReference type="Gene3D" id="3.30.2410.10">
    <property type="entry name" value="Hect, E3 ligase catalytic domain"/>
    <property type="match status" value="1"/>
</dbReference>
<evidence type="ECO:0000259" key="6">
    <source>
        <dbReference type="PROSITE" id="PS50237"/>
    </source>
</evidence>
<accession>A0A9Q1JB34</accession>
<evidence type="ECO:0000313" key="8">
    <source>
        <dbReference type="Proteomes" id="UP001152622"/>
    </source>
</evidence>
<proteinExistence type="predicted"/>
<dbReference type="Pfam" id="PF00632">
    <property type="entry name" value="HECT"/>
    <property type="match status" value="1"/>
</dbReference>
<dbReference type="InterPro" id="IPR000305">
    <property type="entry name" value="GIY-YIG_endonuc"/>
</dbReference>
<gene>
    <name evidence="7" type="ORF">SKAU_G00064350</name>
</gene>
<dbReference type="InterPro" id="IPR053748">
    <property type="entry name" value="Host_DNA_Degrad_Endo"/>
</dbReference>
<evidence type="ECO:0000313" key="7">
    <source>
        <dbReference type="EMBL" id="KAJ8375855.1"/>
    </source>
</evidence>
<reference evidence="7" key="1">
    <citation type="journal article" date="2023" name="Science">
        <title>Genome structures resolve the early diversification of teleost fishes.</title>
        <authorList>
            <person name="Parey E."/>
            <person name="Louis A."/>
            <person name="Montfort J."/>
            <person name="Bouchez O."/>
            <person name="Roques C."/>
            <person name="Iampietro C."/>
            <person name="Lluch J."/>
            <person name="Castinel A."/>
            <person name="Donnadieu C."/>
            <person name="Desvignes T."/>
            <person name="Floi Bucao C."/>
            <person name="Jouanno E."/>
            <person name="Wen M."/>
            <person name="Mejri S."/>
            <person name="Dirks R."/>
            <person name="Jansen H."/>
            <person name="Henkel C."/>
            <person name="Chen W.J."/>
            <person name="Zahm M."/>
            <person name="Cabau C."/>
            <person name="Klopp C."/>
            <person name="Thompson A.W."/>
            <person name="Robinson-Rechavi M."/>
            <person name="Braasch I."/>
            <person name="Lecointre G."/>
            <person name="Bobe J."/>
            <person name="Postlethwait J.H."/>
            <person name="Berthelot C."/>
            <person name="Roest Crollius H."/>
            <person name="Guiguen Y."/>
        </authorList>
    </citation>
    <scope>NUCLEOTIDE SEQUENCE</scope>
    <source>
        <strain evidence="7">WJC10195</strain>
    </source>
</reference>
<dbReference type="GO" id="GO:0004842">
    <property type="term" value="F:ubiquitin-protein transferase activity"/>
    <property type="evidence" value="ECO:0007669"/>
    <property type="project" value="InterPro"/>
</dbReference>
<organism evidence="7 8">
    <name type="scientific">Synaphobranchus kaupii</name>
    <name type="common">Kaup's arrowtooth eel</name>
    <dbReference type="NCBI Taxonomy" id="118154"/>
    <lineage>
        <taxon>Eukaryota</taxon>
        <taxon>Metazoa</taxon>
        <taxon>Chordata</taxon>
        <taxon>Craniata</taxon>
        <taxon>Vertebrata</taxon>
        <taxon>Euteleostomi</taxon>
        <taxon>Actinopterygii</taxon>
        <taxon>Neopterygii</taxon>
        <taxon>Teleostei</taxon>
        <taxon>Anguilliformes</taxon>
        <taxon>Synaphobranchidae</taxon>
        <taxon>Synaphobranchus</taxon>
    </lineage>
</organism>
<feature type="domain" description="GIY-YIG" evidence="5">
    <location>
        <begin position="103"/>
        <end position="179"/>
    </location>
</feature>
<evidence type="ECO:0000256" key="1">
    <source>
        <dbReference type="ARBA" id="ARBA00022679"/>
    </source>
</evidence>
<dbReference type="PANTHER" id="PTHR21301">
    <property type="entry name" value="REVERSE TRANSCRIPTASE"/>
    <property type="match status" value="1"/>
</dbReference>
<evidence type="ECO:0000259" key="5">
    <source>
        <dbReference type="PROSITE" id="PS50164"/>
    </source>
</evidence>
<feature type="compositionally biased region" description="Polar residues" evidence="4">
    <location>
        <begin position="228"/>
        <end position="237"/>
    </location>
</feature>
<dbReference type="AlphaFoldDB" id="A0A9Q1JB34"/>
<comment type="caution">
    <text evidence="7">The sequence shown here is derived from an EMBL/GenBank/DDBJ whole genome shotgun (WGS) entry which is preliminary data.</text>
</comment>
<dbReference type="CDD" id="cd10442">
    <property type="entry name" value="GIY-YIG_PLEs"/>
    <property type="match status" value="1"/>
</dbReference>
<dbReference type="OrthoDB" id="2384350at2759"/>
<protein>
    <recommendedName>
        <fullName evidence="9">HECT domain-containing protein</fullName>
    </recommendedName>
</protein>
<dbReference type="Gene3D" id="3.40.1440.40">
    <property type="match status" value="1"/>
</dbReference>
<keyword evidence="2 3" id="KW-0833">Ubl conjugation pathway</keyword>
<dbReference type="InterPro" id="IPR000569">
    <property type="entry name" value="HECT_dom"/>
</dbReference>
<dbReference type="PANTHER" id="PTHR21301:SF12">
    <property type="match status" value="1"/>
</dbReference>
<dbReference type="EMBL" id="JAINUF010000002">
    <property type="protein sequence ID" value="KAJ8375855.1"/>
    <property type="molecule type" value="Genomic_DNA"/>
</dbReference>
<dbReference type="InterPro" id="IPR035983">
    <property type="entry name" value="Hect_E3_ubiquitin_ligase"/>
</dbReference>
<evidence type="ECO:0008006" key="9">
    <source>
        <dbReference type="Google" id="ProtNLM"/>
    </source>
</evidence>